<feature type="non-terminal residue" evidence="2">
    <location>
        <position position="1"/>
    </location>
</feature>
<proteinExistence type="predicted"/>
<feature type="region of interest" description="Disordered" evidence="1">
    <location>
        <begin position="1"/>
        <end position="205"/>
    </location>
</feature>
<evidence type="ECO:0000256" key="1">
    <source>
        <dbReference type="SAM" id="MobiDB-lite"/>
    </source>
</evidence>
<feature type="compositionally biased region" description="Low complexity" evidence="1">
    <location>
        <begin position="33"/>
        <end position="52"/>
    </location>
</feature>
<accession>A0A6J4LNF0</accession>
<organism evidence="2">
    <name type="scientific">uncultured Frankineae bacterium</name>
    <dbReference type="NCBI Taxonomy" id="437475"/>
    <lineage>
        <taxon>Bacteria</taxon>
        <taxon>Bacillati</taxon>
        <taxon>Actinomycetota</taxon>
        <taxon>Actinomycetes</taxon>
        <taxon>Frankiales</taxon>
        <taxon>environmental samples</taxon>
    </lineage>
</organism>
<protein>
    <submittedName>
        <fullName evidence="2">AmfC protein</fullName>
    </submittedName>
</protein>
<feature type="compositionally biased region" description="Basic residues" evidence="1">
    <location>
        <begin position="176"/>
        <end position="199"/>
    </location>
</feature>
<gene>
    <name evidence="2" type="ORF">AVDCRST_MAG16-1597</name>
</gene>
<feature type="compositionally biased region" description="Basic and acidic residues" evidence="1">
    <location>
        <begin position="1"/>
        <end position="13"/>
    </location>
</feature>
<feature type="non-terminal residue" evidence="2">
    <location>
        <position position="205"/>
    </location>
</feature>
<reference evidence="2" key="1">
    <citation type="submission" date="2020-02" db="EMBL/GenBank/DDBJ databases">
        <authorList>
            <person name="Meier V. D."/>
        </authorList>
    </citation>
    <scope>NUCLEOTIDE SEQUENCE</scope>
    <source>
        <strain evidence="2">AVDCRST_MAG16</strain>
    </source>
</reference>
<feature type="compositionally biased region" description="Basic residues" evidence="1">
    <location>
        <begin position="129"/>
        <end position="155"/>
    </location>
</feature>
<evidence type="ECO:0000313" key="2">
    <source>
        <dbReference type="EMBL" id="CAA9337526.1"/>
    </source>
</evidence>
<sequence>GRPDRTDGGAARERRGHRGVAPSGQPPHRPRPGRGLPRGAAGPAARRGPLAAGRRRAGGGRPLVPAPHDPGAARHPAGRAQPPRRHRQSRPGQGPGGDPRRRAPRSGARSGPPHHDGAVAGRQPPPLRRGARRRRRPVGRQRALHRRARARHAHAVRGGVGPVGQAPAGAAGDGRLRRRDHPALPRRRGRRRHPARAAARRAPDV</sequence>
<name>A0A6J4LNF0_9ACTN</name>
<dbReference type="AlphaFoldDB" id="A0A6J4LNF0"/>
<dbReference type="EMBL" id="CADCUE010000144">
    <property type="protein sequence ID" value="CAA9337526.1"/>
    <property type="molecule type" value="Genomic_DNA"/>
</dbReference>